<keyword evidence="2" id="KW-1185">Reference proteome</keyword>
<comment type="caution">
    <text evidence="1">The sequence shown here is derived from an EMBL/GenBank/DDBJ whole genome shotgun (WGS) entry which is preliminary data.</text>
</comment>
<reference evidence="1 2" key="1">
    <citation type="submission" date="2017-10" db="EMBL/GenBank/DDBJ databases">
        <title>Development of genomic resources for the powdery mildew, Erysiphe pulchra.</title>
        <authorList>
            <person name="Wadl P.A."/>
            <person name="Mack B.M."/>
            <person name="Moore G."/>
            <person name="Beltz S.B."/>
        </authorList>
    </citation>
    <scope>NUCLEOTIDE SEQUENCE [LARGE SCALE GENOMIC DNA]</scope>
    <source>
        <strain evidence="1">Cflorida</strain>
    </source>
</reference>
<name>A0A2S4PR52_9PEZI</name>
<sequence length="279" mass="31742">MINPWGIPKINIWNIYNAPPESDEAGNSLTTLLDFKNTPYFVGVGTPWWNEECKQASRAYHQLPVAFGSHLNRAQKDIQGQNAMNQALQEFIKCIWLCGDYKSRRHYTVDSSSDQAFTSIVVRTSPALVKPYQRNINIRGKMDRFTCNSSLKLKVSLVEPFYYGLLDKIKLYAKGDPKNALQECRKIFELQANSEINAARPDNVLELNQHTKVASLYQNCLAERNIGTAEACIRGIFKEVELPIELWDEVVSTNIYQRNRTSTGSIINGKFTNPEGVWT</sequence>
<gene>
    <name evidence="1" type="ORF">EPUL_002105</name>
</gene>
<organism evidence="1 2">
    <name type="scientific">Erysiphe pulchra</name>
    <dbReference type="NCBI Taxonomy" id="225359"/>
    <lineage>
        <taxon>Eukaryota</taxon>
        <taxon>Fungi</taxon>
        <taxon>Dikarya</taxon>
        <taxon>Ascomycota</taxon>
        <taxon>Pezizomycotina</taxon>
        <taxon>Leotiomycetes</taxon>
        <taxon>Erysiphales</taxon>
        <taxon>Erysiphaceae</taxon>
        <taxon>Erysiphe</taxon>
    </lineage>
</organism>
<protein>
    <submittedName>
        <fullName evidence="1">Uncharacterized protein</fullName>
    </submittedName>
</protein>
<dbReference type="Proteomes" id="UP000237438">
    <property type="component" value="Unassembled WGS sequence"/>
</dbReference>
<dbReference type="EMBL" id="PEDP01000978">
    <property type="protein sequence ID" value="POS84517.1"/>
    <property type="molecule type" value="Genomic_DNA"/>
</dbReference>
<evidence type="ECO:0000313" key="1">
    <source>
        <dbReference type="EMBL" id="POS84517.1"/>
    </source>
</evidence>
<accession>A0A2S4PR52</accession>
<proteinExistence type="predicted"/>
<dbReference type="AlphaFoldDB" id="A0A2S4PR52"/>
<evidence type="ECO:0000313" key="2">
    <source>
        <dbReference type="Proteomes" id="UP000237438"/>
    </source>
</evidence>